<dbReference type="PANTHER" id="PTHR31118:SF12">
    <property type="entry name" value="CYCLASE-LIKE PROTEIN 2"/>
    <property type="match status" value="1"/>
</dbReference>
<organism evidence="3 4">
    <name type="scientific">Ceutorhynchus assimilis</name>
    <name type="common">cabbage seed weevil</name>
    <dbReference type="NCBI Taxonomy" id="467358"/>
    <lineage>
        <taxon>Eukaryota</taxon>
        <taxon>Metazoa</taxon>
        <taxon>Ecdysozoa</taxon>
        <taxon>Arthropoda</taxon>
        <taxon>Hexapoda</taxon>
        <taxon>Insecta</taxon>
        <taxon>Pterygota</taxon>
        <taxon>Neoptera</taxon>
        <taxon>Endopterygota</taxon>
        <taxon>Coleoptera</taxon>
        <taxon>Polyphaga</taxon>
        <taxon>Cucujiformia</taxon>
        <taxon>Curculionidae</taxon>
        <taxon>Ceutorhynchinae</taxon>
        <taxon>Ceutorhynchus</taxon>
    </lineage>
</organism>
<dbReference type="InterPro" id="IPR037175">
    <property type="entry name" value="KFase_sf"/>
</dbReference>
<feature type="signal peptide" evidence="2">
    <location>
        <begin position="1"/>
        <end position="17"/>
    </location>
</feature>
<evidence type="ECO:0000256" key="2">
    <source>
        <dbReference type="SAM" id="SignalP"/>
    </source>
</evidence>
<dbReference type="GO" id="GO:0019441">
    <property type="term" value="P:L-tryptophan catabolic process to kynurenine"/>
    <property type="evidence" value="ECO:0007669"/>
    <property type="project" value="InterPro"/>
</dbReference>
<sequence length="185" mass="20771">MLPIFVLIYLCSELSEGISTNPIIYDLTWTFGNDTIYWPGWKKFEFTKQIHIENNGLYSANEFCAAEHGGTHFDAPYHFYQKGWKVAEVPVTRLFAKGLSNEAAQWIVDANKFVGVGLDTPSIDPGNTTDYFVHKIFAENSLYNLENVKLLDNLPERGFNVVVAPMKIEGGSGAPVRVFATVEEL</sequence>
<protein>
    <recommendedName>
        <fullName evidence="5">Kynurenine formamidase</fullName>
    </recommendedName>
</protein>
<dbReference type="Gene3D" id="3.50.30.50">
    <property type="entry name" value="Putative cyclase"/>
    <property type="match status" value="2"/>
</dbReference>
<dbReference type="InterPro" id="IPR007325">
    <property type="entry name" value="KFase/CYL"/>
</dbReference>
<keyword evidence="4" id="KW-1185">Reference proteome</keyword>
<evidence type="ECO:0000256" key="1">
    <source>
        <dbReference type="ARBA" id="ARBA00007865"/>
    </source>
</evidence>
<gene>
    <name evidence="3" type="ORF">CEUTPL_LOCUS14089</name>
</gene>
<feature type="chain" id="PRO_5040351729" description="Kynurenine formamidase" evidence="2">
    <location>
        <begin position="18"/>
        <end position="185"/>
    </location>
</feature>
<evidence type="ECO:0000313" key="3">
    <source>
        <dbReference type="EMBL" id="CAH1135737.1"/>
    </source>
</evidence>
<dbReference type="OrthoDB" id="7108654at2759"/>
<comment type="similarity">
    <text evidence="1">Belongs to the Cyclase 1 superfamily.</text>
</comment>
<dbReference type="AlphaFoldDB" id="A0A9P0DKJ9"/>
<dbReference type="EMBL" id="OU892285">
    <property type="protein sequence ID" value="CAH1135737.1"/>
    <property type="molecule type" value="Genomic_DNA"/>
</dbReference>
<accession>A0A9P0DKJ9</accession>
<dbReference type="PANTHER" id="PTHR31118">
    <property type="entry name" value="CYCLASE-LIKE PROTEIN 2"/>
    <property type="match status" value="1"/>
</dbReference>
<keyword evidence="2" id="KW-0732">Signal</keyword>
<dbReference type="Pfam" id="PF04199">
    <property type="entry name" value="Cyclase"/>
    <property type="match status" value="1"/>
</dbReference>
<reference evidence="3" key="1">
    <citation type="submission" date="2022-01" db="EMBL/GenBank/DDBJ databases">
        <authorList>
            <person name="King R."/>
        </authorList>
    </citation>
    <scope>NUCLEOTIDE SEQUENCE</scope>
</reference>
<evidence type="ECO:0008006" key="5">
    <source>
        <dbReference type="Google" id="ProtNLM"/>
    </source>
</evidence>
<name>A0A9P0DKJ9_9CUCU</name>
<dbReference type="GO" id="GO:0004061">
    <property type="term" value="F:arylformamidase activity"/>
    <property type="evidence" value="ECO:0007669"/>
    <property type="project" value="InterPro"/>
</dbReference>
<proteinExistence type="inferred from homology"/>
<evidence type="ECO:0000313" key="4">
    <source>
        <dbReference type="Proteomes" id="UP001152799"/>
    </source>
</evidence>
<dbReference type="Proteomes" id="UP001152799">
    <property type="component" value="Chromosome 9"/>
</dbReference>
<dbReference type="SUPFAM" id="SSF102198">
    <property type="entry name" value="Putative cyclase"/>
    <property type="match status" value="1"/>
</dbReference>